<dbReference type="RefSeq" id="WP_169457595.1">
    <property type="nucleotide sequence ID" value="NZ_CP051774.1"/>
</dbReference>
<keyword evidence="1" id="KW-0812">Transmembrane</keyword>
<protein>
    <submittedName>
        <fullName evidence="2">Uncharacterized protein</fullName>
    </submittedName>
</protein>
<organism evidence="2 3">
    <name type="scientific">Luteolibacter luteus</name>
    <dbReference type="NCBI Taxonomy" id="2728835"/>
    <lineage>
        <taxon>Bacteria</taxon>
        <taxon>Pseudomonadati</taxon>
        <taxon>Verrucomicrobiota</taxon>
        <taxon>Verrucomicrobiia</taxon>
        <taxon>Verrucomicrobiales</taxon>
        <taxon>Verrucomicrobiaceae</taxon>
        <taxon>Luteolibacter</taxon>
    </lineage>
</organism>
<evidence type="ECO:0000313" key="3">
    <source>
        <dbReference type="Proteomes" id="UP000501812"/>
    </source>
</evidence>
<evidence type="ECO:0000256" key="1">
    <source>
        <dbReference type="SAM" id="Phobius"/>
    </source>
</evidence>
<dbReference type="Proteomes" id="UP000501812">
    <property type="component" value="Chromosome"/>
</dbReference>
<name>A0A858RRX7_9BACT</name>
<proteinExistence type="predicted"/>
<dbReference type="AlphaFoldDB" id="A0A858RRX7"/>
<keyword evidence="1" id="KW-1133">Transmembrane helix</keyword>
<accession>A0A858RRX7</accession>
<dbReference type="EMBL" id="CP051774">
    <property type="protein sequence ID" value="QJE99109.1"/>
    <property type="molecule type" value="Genomic_DNA"/>
</dbReference>
<evidence type="ECO:0000313" key="2">
    <source>
        <dbReference type="EMBL" id="QJE99109.1"/>
    </source>
</evidence>
<reference evidence="2 3" key="1">
    <citation type="submission" date="2020-04" db="EMBL/GenBank/DDBJ databases">
        <title>Luteolibacter sp. G-1-1-1 isolated from soil.</title>
        <authorList>
            <person name="Dahal R.H."/>
        </authorList>
    </citation>
    <scope>NUCLEOTIDE SEQUENCE [LARGE SCALE GENOMIC DNA]</scope>
    <source>
        <strain evidence="2 3">G-1-1-1</strain>
    </source>
</reference>
<keyword evidence="3" id="KW-1185">Reference proteome</keyword>
<dbReference type="KEGG" id="luo:HHL09_26130"/>
<sequence length="139" mass="15856">MRSFRHSRLYPLGLAGLAVLTGMWLTSIGRTTSVTLDGNDAWIYATNSNGALYFEAVYQPPPHAIGPWNFDFGHARDPAPELPVPEFSYEKPGAESDQHAVMILLPYWLLMIAWILVWVVVLTWWMRRKRGLARMRARG</sequence>
<feature type="transmembrane region" description="Helical" evidence="1">
    <location>
        <begin position="9"/>
        <end position="28"/>
    </location>
</feature>
<keyword evidence="1" id="KW-0472">Membrane</keyword>
<feature type="transmembrane region" description="Helical" evidence="1">
    <location>
        <begin position="105"/>
        <end position="126"/>
    </location>
</feature>
<gene>
    <name evidence="2" type="ORF">HHL09_26130</name>
</gene>